<dbReference type="InterPro" id="IPR035903">
    <property type="entry name" value="HesB-like_dom_sf"/>
</dbReference>
<protein>
    <submittedName>
        <fullName evidence="2">HesB/IscA family protein</fullName>
    </submittedName>
</protein>
<dbReference type="InterPro" id="IPR017870">
    <property type="entry name" value="FeS_cluster_insertion_CS"/>
</dbReference>
<dbReference type="Gene3D" id="2.60.300.12">
    <property type="entry name" value="HesB-like domain"/>
    <property type="match status" value="1"/>
</dbReference>
<feature type="domain" description="Core" evidence="1">
    <location>
        <begin position="2"/>
        <end position="102"/>
    </location>
</feature>
<dbReference type="NCBIfam" id="TIGR00049">
    <property type="entry name" value="iron-sulfur cluster assembly accessory protein"/>
    <property type="match status" value="1"/>
</dbReference>
<sequence length="110" mass="11675">MISLTSSAVEHLKSLIAEKNADESTGLRLRVEKGGCAGMQYVMALDHSQVGDEVHSQDGVSIIIDPESLGYLRGCQIDYVDSLADAGFKLTNPNAARSCGCGTSFEPQPT</sequence>
<gene>
    <name evidence="2" type="ORF">ACFQDI_12590</name>
</gene>
<reference evidence="3" key="1">
    <citation type="journal article" date="2019" name="Int. J. Syst. Evol. Microbiol.">
        <title>The Global Catalogue of Microorganisms (GCM) 10K type strain sequencing project: providing services to taxonomists for standard genome sequencing and annotation.</title>
        <authorList>
            <consortium name="The Broad Institute Genomics Platform"/>
            <consortium name="The Broad Institute Genome Sequencing Center for Infectious Disease"/>
            <person name="Wu L."/>
            <person name="Ma J."/>
        </authorList>
    </citation>
    <scope>NUCLEOTIDE SEQUENCE [LARGE SCALE GENOMIC DNA]</scope>
    <source>
        <strain evidence="3">CGMCC 4.1469</strain>
    </source>
</reference>
<dbReference type="RefSeq" id="WP_377167031.1">
    <property type="nucleotide sequence ID" value="NZ_JBHSMQ010000004.1"/>
</dbReference>
<dbReference type="PROSITE" id="PS01152">
    <property type="entry name" value="HESB"/>
    <property type="match status" value="1"/>
</dbReference>
<organism evidence="2 3">
    <name type="scientific">Prosthecobacter fluviatilis</name>
    <dbReference type="NCBI Taxonomy" id="445931"/>
    <lineage>
        <taxon>Bacteria</taxon>
        <taxon>Pseudomonadati</taxon>
        <taxon>Verrucomicrobiota</taxon>
        <taxon>Verrucomicrobiia</taxon>
        <taxon>Verrucomicrobiales</taxon>
        <taxon>Verrucomicrobiaceae</taxon>
        <taxon>Prosthecobacter</taxon>
    </lineage>
</organism>
<evidence type="ECO:0000313" key="3">
    <source>
        <dbReference type="Proteomes" id="UP001596052"/>
    </source>
</evidence>
<dbReference type="InterPro" id="IPR016092">
    <property type="entry name" value="ATAP"/>
</dbReference>
<proteinExistence type="predicted"/>
<dbReference type="PANTHER" id="PTHR43011">
    <property type="entry name" value="IRON-SULFUR CLUSTER ASSEMBLY 2 HOMOLOG, MITOCHONDRIAL"/>
    <property type="match status" value="1"/>
</dbReference>
<evidence type="ECO:0000313" key="2">
    <source>
        <dbReference type="EMBL" id="MFC5455698.1"/>
    </source>
</evidence>
<dbReference type="InterPro" id="IPR000361">
    <property type="entry name" value="ATAP_core_dom"/>
</dbReference>
<dbReference type="EMBL" id="JBHSMQ010000004">
    <property type="protein sequence ID" value="MFC5455698.1"/>
    <property type="molecule type" value="Genomic_DNA"/>
</dbReference>
<dbReference type="Pfam" id="PF01521">
    <property type="entry name" value="Fe-S_biosyn"/>
    <property type="match status" value="1"/>
</dbReference>
<keyword evidence="3" id="KW-1185">Reference proteome</keyword>
<accession>A0ABW0KQF5</accession>
<comment type="caution">
    <text evidence="2">The sequence shown here is derived from an EMBL/GenBank/DDBJ whole genome shotgun (WGS) entry which is preliminary data.</text>
</comment>
<dbReference type="SUPFAM" id="SSF89360">
    <property type="entry name" value="HesB-like domain"/>
    <property type="match status" value="1"/>
</dbReference>
<evidence type="ECO:0000259" key="1">
    <source>
        <dbReference type="Pfam" id="PF01521"/>
    </source>
</evidence>
<dbReference type="PANTHER" id="PTHR43011:SF1">
    <property type="entry name" value="IRON-SULFUR CLUSTER ASSEMBLY 2 HOMOLOG, MITOCHONDRIAL"/>
    <property type="match status" value="1"/>
</dbReference>
<dbReference type="Proteomes" id="UP001596052">
    <property type="component" value="Unassembled WGS sequence"/>
</dbReference>
<name>A0ABW0KQF5_9BACT</name>